<dbReference type="NCBIfam" id="TIGR03738">
    <property type="entry name" value="PRTRC_C"/>
    <property type="match status" value="1"/>
</dbReference>
<dbReference type="InterPro" id="IPR032866">
    <property type="entry name" value="Prok_Ub"/>
</dbReference>
<dbReference type="EMBL" id="FNAI01000010">
    <property type="protein sequence ID" value="SDE86405.1"/>
    <property type="molecule type" value="Genomic_DNA"/>
</dbReference>
<dbReference type="AlphaFoldDB" id="A0A1G7GE85"/>
<dbReference type="Proteomes" id="UP000199072">
    <property type="component" value="Unassembled WGS sequence"/>
</dbReference>
<keyword evidence="2" id="KW-1185">Reference proteome</keyword>
<name>A0A1G7GE85_9SPHI</name>
<evidence type="ECO:0000313" key="2">
    <source>
        <dbReference type="Proteomes" id="UP000199072"/>
    </source>
</evidence>
<accession>A0A1G7GE85</accession>
<protein>
    <submittedName>
        <fullName evidence="1">PRTRC system protein C</fullName>
    </submittedName>
</protein>
<sequence length="72" mass="8053">MLVATTLERVFLFKDKGQQVRLADPEPKFSPQAVQNFYANTYPILNAATIEGPTINDDTVQYEFKTTIGTKG</sequence>
<dbReference type="InterPro" id="IPR022289">
    <property type="entry name" value="PRTRC_protein-C"/>
</dbReference>
<dbReference type="STRING" id="1391627.SAMN05216464_110102"/>
<proteinExistence type="predicted"/>
<evidence type="ECO:0000313" key="1">
    <source>
        <dbReference type="EMBL" id="SDE86405.1"/>
    </source>
</evidence>
<organism evidence="1 2">
    <name type="scientific">Mucilaginibacter pineti</name>
    <dbReference type="NCBI Taxonomy" id="1391627"/>
    <lineage>
        <taxon>Bacteria</taxon>
        <taxon>Pseudomonadati</taxon>
        <taxon>Bacteroidota</taxon>
        <taxon>Sphingobacteriia</taxon>
        <taxon>Sphingobacteriales</taxon>
        <taxon>Sphingobacteriaceae</taxon>
        <taxon>Mucilaginibacter</taxon>
    </lineage>
</organism>
<reference evidence="1 2" key="1">
    <citation type="submission" date="2016-10" db="EMBL/GenBank/DDBJ databases">
        <authorList>
            <person name="de Groot N.N."/>
        </authorList>
    </citation>
    <scope>NUCLEOTIDE SEQUENCE [LARGE SCALE GENOMIC DNA]</scope>
    <source>
        <strain evidence="1 2">47C3B</strain>
    </source>
</reference>
<gene>
    <name evidence="1" type="ORF">SAMN05216464_110102</name>
</gene>
<dbReference type="RefSeq" id="WP_091151968.1">
    <property type="nucleotide sequence ID" value="NZ_FNAI01000010.1"/>
</dbReference>
<dbReference type="OrthoDB" id="6912309at2"/>
<dbReference type="Pfam" id="PF14454">
    <property type="entry name" value="Prok_Ub"/>
    <property type="match status" value="1"/>
</dbReference>